<sequence length="416" mass="47882">MKPSHSVVLFICLLFNQQAYAFLFGAELRGNITLEHRQFFHEGSLNQGTAQSSLILNPELYFKSDDGNTSFTYEPRNRFDRLDDGRNQMDLRQGLFQYHKNNFGTRVGVGQTFWGVMESVNIVDVINQTDAVDTFDGSEKLGQPMLNIIIDSEYGTLDSYYLPYFRERSFAGYQGRLAFPGLANQGANFESGLDEYKGDFAFRFSQIYGAWDLALSVFHGTSREPYYTINGKLMTSRQPGESIIPSKAINIAPFYAQMTQYGVESQYAIGDWLLKLEAVYRKCKADHTAVTLGTEYQLYGLEEYIGLELDGHELTVYGEYLYDSRGDRAFTLFQNDIFLGLNWNLHDFRNTEFQIGLFQDTTDIESRIWQLEVSSRIITDWKWSLSGHIFDSQSPDDALYRLREDDFVQFGISYFL</sequence>
<dbReference type="Proteomes" id="UP000094936">
    <property type="component" value="Unassembled WGS sequence"/>
</dbReference>
<protein>
    <recommendedName>
        <fullName evidence="3">Porin domain-containing protein</fullName>
    </recommendedName>
</protein>
<evidence type="ECO:0000313" key="1">
    <source>
        <dbReference type="EMBL" id="ODA35988.1"/>
    </source>
</evidence>
<gene>
    <name evidence="1" type="ORF">A8L45_02630</name>
</gene>
<reference evidence="1 2" key="1">
    <citation type="submission" date="2016-05" db="EMBL/GenBank/DDBJ databases">
        <title>Genomic Taxonomy of the Vibrionaceae.</title>
        <authorList>
            <person name="Gomez-Gil B."/>
            <person name="Enciso-Ibarra J."/>
        </authorList>
    </citation>
    <scope>NUCLEOTIDE SEQUENCE [LARGE SCALE GENOMIC DNA]</scope>
    <source>
        <strain evidence="1 2">CAIM 1920</strain>
    </source>
</reference>
<proteinExistence type="predicted"/>
<evidence type="ECO:0008006" key="3">
    <source>
        <dbReference type="Google" id="ProtNLM"/>
    </source>
</evidence>
<dbReference type="AlphaFoldDB" id="A0A1C3ES24"/>
<dbReference type="EMBL" id="LYBM01000002">
    <property type="protein sequence ID" value="ODA35988.1"/>
    <property type="molecule type" value="Genomic_DNA"/>
</dbReference>
<accession>A0A1C3ES24</accession>
<dbReference type="STRING" id="1080227.A8L45_02630"/>
<name>A0A1C3ES24_9GAMM</name>
<organism evidence="1 2">
    <name type="scientific">Veronia pacifica</name>
    <dbReference type="NCBI Taxonomy" id="1080227"/>
    <lineage>
        <taxon>Bacteria</taxon>
        <taxon>Pseudomonadati</taxon>
        <taxon>Pseudomonadota</taxon>
        <taxon>Gammaproteobacteria</taxon>
        <taxon>Vibrionales</taxon>
        <taxon>Vibrionaceae</taxon>
        <taxon>Veronia</taxon>
    </lineage>
</organism>
<comment type="caution">
    <text evidence="1">The sequence shown here is derived from an EMBL/GenBank/DDBJ whole genome shotgun (WGS) entry which is preliminary data.</text>
</comment>
<keyword evidence="2" id="KW-1185">Reference proteome</keyword>
<evidence type="ECO:0000313" key="2">
    <source>
        <dbReference type="Proteomes" id="UP000094936"/>
    </source>
</evidence>